<evidence type="ECO:0000256" key="5">
    <source>
        <dbReference type="ARBA" id="ARBA00022723"/>
    </source>
</evidence>
<evidence type="ECO:0000256" key="3">
    <source>
        <dbReference type="ARBA" id="ARBA00022617"/>
    </source>
</evidence>
<evidence type="ECO:0000259" key="10">
    <source>
        <dbReference type="PROSITE" id="PS51007"/>
    </source>
</evidence>
<evidence type="ECO:0000256" key="6">
    <source>
        <dbReference type="ARBA" id="ARBA00022982"/>
    </source>
</evidence>
<keyword evidence="4" id="KW-0679">Respiratory chain</keyword>
<dbReference type="Gene3D" id="2.140.10.20">
    <property type="entry name" value="C-terminal (heme d1) domain of cytochrome cd1-nitrite reductase"/>
    <property type="match status" value="1"/>
</dbReference>
<organism evidence="11 12">
    <name type="scientific">Kiloniella laminariae</name>
    <dbReference type="NCBI Taxonomy" id="454162"/>
    <lineage>
        <taxon>Bacteria</taxon>
        <taxon>Pseudomonadati</taxon>
        <taxon>Pseudomonadota</taxon>
        <taxon>Alphaproteobacteria</taxon>
        <taxon>Rhodospirillales</taxon>
        <taxon>Kiloniellaceae</taxon>
        <taxon>Kiloniella</taxon>
    </lineage>
</organism>
<dbReference type="InterPro" id="IPR009056">
    <property type="entry name" value="Cyt_c-like_dom"/>
</dbReference>
<keyword evidence="2" id="KW-0813">Transport</keyword>
<dbReference type="Pfam" id="PF02239">
    <property type="entry name" value="Cytochrom_D1"/>
    <property type="match status" value="2"/>
</dbReference>
<comment type="caution">
    <text evidence="11">The sequence shown here is derived from an EMBL/GenBank/DDBJ whole genome shotgun (WGS) entry which is preliminary data.</text>
</comment>
<evidence type="ECO:0000256" key="1">
    <source>
        <dbReference type="ARBA" id="ARBA00001926"/>
    </source>
</evidence>
<keyword evidence="3 8" id="KW-0349">Heme</keyword>
<accession>A0ABT4LGT4</accession>
<dbReference type="Pfam" id="PF13442">
    <property type="entry name" value="Cytochrome_CBB3"/>
    <property type="match status" value="1"/>
</dbReference>
<dbReference type="InterPro" id="IPR051200">
    <property type="entry name" value="Host-pathogen_enzymatic-act"/>
</dbReference>
<dbReference type="PANTHER" id="PTHR47197:SF3">
    <property type="entry name" value="DIHYDRO-HEME D1 DEHYDROGENASE"/>
    <property type="match status" value="1"/>
</dbReference>
<dbReference type="InterPro" id="IPR011048">
    <property type="entry name" value="Haem_d1_sf"/>
</dbReference>
<dbReference type="RefSeq" id="WP_269422518.1">
    <property type="nucleotide sequence ID" value="NZ_JAPWGY010000002.1"/>
</dbReference>
<keyword evidence="7 8" id="KW-0408">Iron</keyword>
<sequence length="532" mass="58380">MNSLTKFVLLTAVGIAGAVASHMVQAQEPIPAGEVKEGAALYATHCAACHNGDRFGGIGPALLPESIAKLRGEALTTVIAKGRPASQMPAFAGELNEEQIGQLSAYLRSEPAVQPVWGEDEIKATYTLLVDPMSLPNKPVFAGDPLNLFTVVEAGDHHVTILDGDKMEPLTRFESRFALHGGAKYSPDGRFVYLASRDGWVTLYDLYSLQKVAEVRVGLNTRNVAVSDDGRYVMAGNMLPHSLVVMDAKDLKPLRIIPVTGDDGASSRVSAVYTAPPRGSFIVALKDMPEVWEIPYSKPKKPIYPGFVHNYEAGMVEALGVQDRAFALRRIRLEDHLDDFFFDQDYRHLIGASRDGQSGQVVNLNVGRKIADVALDGMPHLGSGITFDWQDRSVLATPHLMEGKISVIDMQDWSTIKVLETMGPGFFMRSHENSPYAWADVFFGPNRDVVHIIDKSTLEIVKTLKPEPGKVAAHVEFDRSGRYALLSIWDDEGAVIVYDAKTLEEIKRLPMSKPVGKYNVYNKITYSAGTSH</sequence>
<keyword evidence="9" id="KW-0732">Signal</keyword>
<comment type="cofactor">
    <cofactor evidence="1">
        <name>heme c</name>
        <dbReference type="ChEBI" id="CHEBI:61717"/>
    </cofactor>
</comment>
<evidence type="ECO:0000256" key="2">
    <source>
        <dbReference type="ARBA" id="ARBA00022448"/>
    </source>
</evidence>
<feature type="domain" description="Cytochrome c" evidence="10">
    <location>
        <begin position="33"/>
        <end position="111"/>
    </location>
</feature>
<evidence type="ECO:0000256" key="8">
    <source>
        <dbReference type="PROSITE-ProRule" id="PRU00433"/>
    </source>
</evidence>
<gene>
    <name evidence="11" type="ORF">O4H49_05940</name>
</gene>
<dbReference type="Gene3D" id="1.10.760.10">
    <property type="entry name" value="Cytochrome c-like domain"/>
    <property type="match status" value="1"/>
</dbReference>
<keyword evidence="12" id="KW-1185">Reference proteome</keyword>
<dbReference type="SUPFAM" id="SSF46626">
    <property type="entry name" value="Cytochrome c"/>
    <property type="match status" value="1"/>
</dbReference>
<dbReference type="CDD" id="cd20777">
    <property type="entry name" value="8prop_heme-binding_NirN"/>
    <property type="match status" value="1"/>
</dbReference>
<dbReference type="InterPro" id="IPR003143">
    <property type="entry name" value="Cyt_cd1_C_sf"/>
</dbReference>
<feature type="chain" id="PRO_5045407038" evidence="9">
    <location>
        <begin position="27"/>
        <end position="532"/>
    </location>
</feature>
<dbReference type="InterPro" id="IPR036909">
    <property type="entry name" value="Cyt_c-like_dom_sf"/>
</dbReference>
<keyword evidence="6" id="KW-0249">Electron transport</keyword>
<dbReference type="PROSITE" id="PS51007">
    <property type="entry name" value="CYTC"/>
    <property type="match status" value="1"/>
</dbReference>
<proteinExistence type="predicted"/>
<evidence type="ECO:0000256" key="9">
    <source>
        <dbReference type="SAM" id="SignalP"/>
    </source>
</evidence>
<dbReference type="Proteomes" id="UP001069802">
    <property type="component" value="Unassembled WGS sequence"/>
</dbReference>
<evidence type="ECO:0000256" key="4">
    <source>
        <dbReference type="ARBA" id="ARBA00022660"/>
    </source>
</evidence>
<evidence type="ECO:0000313" key="11">
    <source>
        <dbReference type="EMBL" id="MCZ4280308.1"/>
    </source>
</evidence>
<keyword evidence="5 8" id="KW-0479">Metal-binding</keyword>
<dbReference type="PRINTS" id="PR00605">
    <property type="entry name" value="CYTCHROMECIC"/>
</dbReference>
<dbReference type="InterPro" id="IPR008168">
    <property type="entry name" value="Cyt_C_IC"/>
</dbReference>
<dbReference type="SUPFAM" id="SSF51004">
    <property type="entry name" value="C-terminal (heme d1) domain of cytochrome cd1-nitrite reductase"/>
    <property type="match status" value="1"/>
</dbReference>
<feature type="signal peptide" evidence="9">
    <location>
        <begin position="1"/>
        <end position="26"/>
    </location>
</feature>
<reference evidence="11" key="1">
    <citation type="submission" date="2022-12" db="EMBL/GenBank/DDBJ databases">
        <title>Bacterial isolates from different developmental stages of Nematostella vectensis.</title>
        <authorList>
            <person name="Fraune S."/>
        </authorList>
    </citation>
    <scope>NUCLEOTIDE SEQUENCE</scope>
    <source>
        <strain evidence="11">G21630-S1</strain>
    </source>
</reference>
<evidence type="ECO:0000256" key="7">
    <source>
        <dbReference type="ARBA" id="ARBA00023004"/>
    </source>
</evidence>
<protein>
    <submittedName>
        <fullName evidence="11">C-type cytochrome</fullName>
    </submittedName>
</protein>
<dbReference type="EMBL" id="JAPWGY010000002">
    <property type="protein sequence ID" value="MCZ4280308.1"/>
    <property type="molecule type" value="Genomic_DNA"/>
</dbReference>
<name>A0ABT4LGT4_9PROT</name>
<dbReference type="PANTHER" id="PTHR47197">
    <property type="entry name" value="PROTEIN NIRF"/>
    <property type="match status" value="1"/>
</dbReference>
<evidence type="ECO:0000313" key="12">
    <source>
        <dbReference type="Proteomes" id="UP001069802"/>
    </source>
</evidence>